<organism evidence="2 3">
    <name type="scientific">Musa troglodytarum</name>
    <name type="common">fe'i banana</name>
    <dbReference type="NCBI Taxonomy" id="320322"/>
    <lineage>
        <taxon>Eukaryota</taxon>
        <taxon>Viridiplantae</taxon>
        <taxon>Streptophyta</taxon>
        <taxon>Embryophyta</taxon>
        <taxon>Tracheophyta</taxon>
        <taxon>Spermatophyta</taxon>
        <taxon>Magnoliopsida</taxon>
        <taxon>Liliopsida</taxon>
        <taxon>Zingiberales</taxon>
        <taxon>Musaceae</taxon>
        <taxon>Musa</taxon>
    </lineage>
</organism>
<name>A0A9E7FJN3_9LILI</name>
<evidence type="ECO:0000256" key="1">
    <source>
        <dbReference type="SAM" id="MobiDB-lite"/>
    </source>
</evidence>
<feature type="region of interest" description="Disordered" evidence="1">
    <location>
        <begin position="66"/>
        <end position="88"/>
    </location>
</feature>
<dbReference type="PANTHER" id="PTHR34945:SF2">
    <property type="entry name" value="2-OXOGLUTARATE (2OG) AND FE(II)-DEPENDENT OXYGENASE SUPERFAMILY PROTEIN"/>
    <property type="match status" value="1"/>
</dbReference>
<gene>
    <name evidence="2" type="ORF">MUK42_30078</name>
</gene>
<protein>
    <submittedName>
        <fullName evidence="2">Uncharacterized protein</fullName>
    </submittedName>
</protein>
<dbReference type="InterPro" id="IPR027443">
    <property type="entry name" value="IPNS-like_sf"/>
</dbReference>
<sequence length="398" mass="43483">MASSSTITTSASASSSSAGDDHHHSFGDAAIPSPPPPTPSNQSLVNSLPADADDALSRLLHQLLATPTLSRPSPRRRSPHPASPPVISFDQPLRSDLLLSAASDFGFFHLAGHGVPSDLAYSAVADSQSLLQSQWLPVNNLLSLGFNHDDFDDGDGDSLDHDDQDRILMLDTSENGDADGLASFPALQEFSKCLEKVGLGVVQMLSSMERGFCENPFEKRNYKPRCLLWVSSHHDCTNTGKLASQMGNCKCYPYVVGVQYQMNWWRQPCYAIGDSGERICIAPIADSILVTLGDIAQVWSNRRFKKVRSRPQPPSLPFDGRDGSGCISVTVLVTISLDSVISPLMPLSVDGCVADIGDEGDDDDDDSKKFHAFCLEEYAWRVYHECLPLKDPLLRYWI</sequence>
<dbReference type="SUPFAM" id="SSF51197">
    <property type="entry name" value="Clavaminate synthase-like"/>
    <property type="match status" value="1"/>
</dbReference>
<dbReference type="OrthoDB" id="659818at2759"/>
<dbReference type="EMBL" id="CP097506">
    <property type="protein sequence ID" value="URD97119.1"/>
    <property type="molecule type" value="Genomic_DNA"/>
</dbReference>
<accession>A0A9E7FJN3</accession>
<evidence type="ECO:0000313" key="2">
    <source>
        <dbReference type="EMBL" id="URD97119.1"/>
    </source>
</evidence>
<dbReference type="Proteomes" id="UP001055439">
    <property type="component" value="Chromosome 4"/>
</dbReference>
<feature type="region of interest" description="Disordered" evidence="1">
    <location>
        <begin position="1"/>
        <end position="47"/>
    </location>
</feature>
<keyword evidence="3" id="KW-1185">Reference proteome</keyword>
<reference evidence="2" key="1">
    <citation type="submission" date="2022-05" db="EMBL/GenBank/DDBJ databases">
        <title>The Musa troglodytarum L. genome provides insights into the mechanism of non-climacteric behaviour and enrichment of carotenoids.</title>
        <authorList>
            <person name="Wang J."/>
        </authorList>
    </citation>
    <scope>NUCLEOTIDE SEQUENCE</scope>
    <source>
        <tissue evidence="2">Leaf</tissue>
    </source>
</reference>
<dbReference type="AlphaFoldDB" id="A0A9E7FJN3"/>
<feature type="compositionally biased region" description="Low complexity" evidence="1">
    <location>
        <begin position="1"/>
        <end position="18"/>
    </location>
</feature>
<dbReference type="PANTHER" id="PTHR34945">
    <property type="entry name" value="2-OXOGLUTARATE (2OG) AND FE(II)-DEPENDENT OXYGENASE SUPERFAMILY PROTEIN"/>
    <property type="match status" value="1"/>
</dbReference>
<proteinExistence type="predicted"/>
<evidence type="ECO:0000313" key="3">
    <source>
        <dbReference type="Proteomes" id="UP001055439"/>
    </source>
</evidence>
<dbReference type="Gene3D" id="2.60.120.330">
    <property type="entry name" value="B-lactam Antibiotic, Isopenicillin N Synthase, Chain"/>
    <property type="match status" value="1"/>
</dbReference>